<dbReference type="PRINTS" id="PR00149">
    <property type="entry name" value="FUMRATELYASE"/>
</dbReference>
<dbReference type="PANTHER" id="PTHR43172:SF1">
    <property type="entry name" value="ADENYLOSUCCINATE LYASE"/>
    <property type="match status" value="1"/>
</dbReference>
<dbReference type="Pfam" id="PF00206">
    <property type="entry name" value="Lyase_1"/>
    <property type="match status" value="1"/>
</dbReference>
<comment type="caution">
    <text evidence="3">The sequence shown here is derived from an EMBL/GenBank/DDBJ whole genome shotgun (WGS) entry which is preliminary data.</text>
</comment>
<dbReference type="PROSITE" id="PS00163">
    <property type="entry name" value="FUMARATE_LYASES"/>
    <property type="match status" value="1"/>
</dbReference>
<dbReference type="EC" id="5.5.1.2" evidence="3"/>
<dbReference type="InterPro" id="IPR020557">
    <property type="entry name" value="Fumarate_lyase_CS"/>
</dbReference>
<keyword evidence="3" id="KW-0413">Isomerase</keyword>
<dbReference type="InterPro" id="IPR019468">
    <property type="entry name" value="AdenyloSucc_lyase_C"/>
</dbReference>
<dbReference type="SUPFAM" id="SSF48557">
    <property type="entry name" value="L-aspartase-like"/>
    <property type="match status" value="1"/>
</dbReference>
<sequence length="447" mass="47818">MTDDQDAPRASVADIRALFSSHSVWSSWLEVEACLAEVQAELGLIPQEAAVEIRAKASFDHLDHVAILADVRRTRAPIVSLVRVLSDACEGDAGKYVHWGATTQNVIQTGYALLMAKAHAAFMLRFDDTLAILADIAEAEAATVTVARTNMRQALPITFGFKVAGWIEEWLRNRERLEQAAPRILRAQWGGTVGAMHVLGEAGPEVNRRLGERLGLGVYAIPSRAGLDGFAEYATVLALFAGTSGKIARHLFALMADEFGEVAESLGADVIGSSTMPHKVNPKTSVKIIALATRIRAQAPLALEAMQPSFEGDASCNAVVNAVVEDLTPLAYELVDEMAWLTGSLSLSPDRMRENLEIGGEFLASENLMMQLAPAIGRTRAHDVVHHAVAEAVDQGAGLVNTLLAHGDLSGVTEADLRRAADPALYTGLSETLARAMAKTARETLAG</sequence>
<keyword evidence="4" id="KW-1185">Reference proteome</keyword>
<evidence type="ECO:0000313" key="3">
    <source>
        <dbReference type="EMBL" id="MBP1849425.1"/>
    </source>
</evidence>
<name>A0ABS4DUS2_9HYPH</name>
<dbReference type="Gene3D" id="1.10.275.10">
    <property type="entry name" value="Fumarase/aspartase (N-terminal domain)"/>
    <property type="match status" value="1"/>
</dbReference>
<gene>
    <name evidence="3" type="ORF">J2Z17_000846</name>
</gene>
<dbReference type="Pfam" id="PF10397">
    <property type="entry name" value="ADSL_C"/>
    <property type="match status" value="1"/>
</dbReference>
<proteinExistence type="predicted"/>
<evidence type="ECO:0000313" key="4">
    <source>
        <dbReference type="Proteomes" id="UP000759443"/>
    </source>
</evidence>
<dbReference type="Proteomes" id="UP000759443">
    <property type="component" value="Unassembled WGS sequence"/>
</dbReference>
<dbReference type="SMART" id="SM00998">
    <property type="entry name" value="ADSL_C"/>
    <property type="match status" value="1"/>
</dbReference>
<evidence type="ECO:0000256" key="1">
    <source>
        <dbReference type="ARBA" id="ARBA00023239"/>
    </source>
</evidence>
<dbReference type="InterPro" id="IPR000362">
    <property type="entry name" value="Fumarate_lyase_fam"/>
</dbReference>
<dbReference type="GO" id="GO:0047472">
    <property type="term" value="F:3-carboxy-cis,cis-muconate cycloisomerase activity"/>
    <property type="evidence" value="ECO:0007669"/>
    <property type="project" value="UniProtKB-EC"/>
</dbReference>
<feature type="domain" description="Adenylosuccinate lyase C-terminal" evidence="2">
    <location>
        <begin position="360"/>
        <end position="438"/>
    </location>
</feature>
<dbReference type="PANTHER" id="PTHR43172">
    <property type="entry name" value="ADENYLOSUCCINATE LYASE"/>
    <property type="match status" value="1"/>
</dbReference>
<dbReference type="InterPro" id="IPR008948">
    <property type="entry name" value="L-Aspartase-like"/>
</dbReference>
<dbReference type="InterPro" id="IPR024083">
    <property type="entry name" value="Fumarase/histidase_N"/>
</dbReference>
<organism evidence="3 4">
    <name type="scientific">Rhizobium halophytocola</name>
    <dbReference type="NCBI Taxonomy" id="735519"/>
    <lineage>
        <taxon>Bacteria</taxon>
        <taxon>Pseudomonadati</taxon>
        <taxon>Pseudomonadota</taxon>
        <taxon>Alphaproteobacteria</taxon>
        <taxon>Hyphomicrobiales</taxon>
        <taxon>Rhizobiaceae</taxon>
        <taxon>Rhizobium/Agrobacterium group</taxon>
        <taxon>Rhizobium</taxon>
    </lineage>
</organism>
<keyword evidence="1" id="KW-0456">Lyase</keyword>
<evidence type="ECO:0000259" key="2">
    <source>
        <dbReference type="SMART" id="SM00998"/>
    </source>
</evidence>
<dbReference type="Gene3D" id="1.20.200.10">
    <property type="entry name" value="Fumarase/aspartase (Central domain)"/>
    <property type="match status" value="1"/>
</dbReference>
<dbReference type="Gene3D" id="1.10.40.30">
    <property type="entry name" value="Fumarase/aspartase (C-terminal domain)"/>
    <property type="match status" value="1"/>
</dbReference>
<dbReference type="EMBL" id="JAGGJU010000002">
    <property type="protein sequence ID" value="MBP1849425.1"/>
    <property type="molecule type" value="Genomic_DNA"/>
</dbReference>
<dbReference type="InterPro" id="IPR022761">
    <property type="entry name" value="Fumarate_lyase_N"/>
</dbReference>
<dbReference type="RefSeq" id="WP_209942508.1">
    <property type="nucleotide sequence ID" value="NZ_JAGGJU010000002.1"/>
</dbReference>
<protein>
    <submittedName>
        <fullName evidence="3">3-carboxy-cis,cis-muconate cycloisomerase</fullName>
        <ecNumber evidence="3">5.5.1.2</ecNumber>
    </submittedName>
</protein>
<accession>A0ABS4DUS2</accession>
<reference evidence="3 4" key="1">
    <citation type="submission" date="2021-03" db="EMBL/GenBank/DDBJ databases">
        <title>Genomic Encyclopedia of Type Strains, Phase IV (KMG-IV): sequencing the most valuable type-strain genomes for metagenomic binning, comparative biology and taxonomic classification.</title>
        <authorList>
            <person name="Goeker M."/>
        </authorList>
    </citation>
    <scope>NUCLEOTIDE SEQUENCE [LARGE SCALE GENOMIC DNA]</scope>
    <source>
        <strain evidence="3 4">DSM 21600</strain>
    </source>
</reference>